<keyword evidence="1" id="KW-1133">Transmembrane helix</keyword>
<feature type="transmembrane region" description="Helical" evidence="1">
    <location>
        <begin position="259"/>
        <end position="282"/>
    </location>
</feature>
<evidence type="ECO:0000256" key="1">
    <source>
        <dbReference type="SAM" id="Phobius"/>
    </source>
</evidence>
<gene>
    <name evidence="2" type="ORF">CCMP2556_LOCUS50247</name>
</gene>
<reference evidence="2 3" key="1">
    <citation type="submission" date="2024-02" db="EMBL/GenBank/DDBJ databases">
        <authorList>
            <person name="Chen Y."/>
            <person name="Shah S."/>
            <person name="Dougan E. K."/>
            <person name="Thang M."/>
            <person name="Chan C."/>
        </authorList>
    </citation>
    <scope>NUCLEOTIDE SEQUENCE [LARGE SCALE GENOMIC DNA]</scope>
</reference>
<keyword evidence="1" id="KW-0812">Transmembrane</keyword>
<keyword evidence="1" id="KW-0472">Membrane</keyword>
<feature type="transmembrane region" description="Helical" evidence="1">
    <location>
        <begin position="332"/>
        <end position="355"/>
    </location>
</feature>
<evidence type="ECO:0000313" key="2">
    <source>
        <dbReference type="EMBL" id="CAK9107713.1"/>
    </source>
</evidence>
<feature type="transmembrane region" description="Helical" evidence="1">
    <location>
        <begin position="389"/>
        <end position="408"/>
    </location>
</feature>
<dbReference type="EMBL" id="CAXAMN010027028">
    <property type="protein sequence ID" value="CAK9107713.1"/>
    <property type="molecule type" value="Genomic_DNA"/>
</dbReference>
<protein>
    <submittedName>
        <fullName evidence="2">Uncharacterized protein</fullName>
    </submittedName>
</protein>
<name>A0ABP0S5S2_9DINO</name>
<proteinExistence type="predicted"/>
<dbReference type="Proteomes" id="UP001642484">
    <property type="component" value="Unassembled WGS sequence"/>
</dbReference>
<evidence type="ECO:0000313" key="3">
    <source>
        <dbReference type="Proteomes" id="UP001642484"/>
    </source>
</evidence>
<organism evidence="2 3">
    <name type="scientific">Durusdinium trenchii</name>
    <dbReference type="NCBI Taxonomy" id="1381693"/>
    <lineage>
        <taxon>Eukaryota</taxon>
        <taxon>Sar</taxon>
        <taxon>Alveolata</taxon>
        <taxon>Dinophyceae</taxon>
        <taxon>Suessiales</taxon>
        <taxon>Symbiodiniaceae</taxon>
        <taxon>Durusdinium</taxon>
    </lineage>
</organism>
<sequence>MALLSSWHNHHDLMKKSSPHTVKSWPFRGAVRVFILNHDCEDVEAAKERIMNDALAEKDHASCVIEQDENHSWHYWPPELAEASRWQTAVNASDEVKRRLSGDALQRLEDSAGTVEHAAAEVQEGFDDFLHIARRSFNFTDPGHIVVRNELCTHHQMYFGKVGLTDKYFNAILLGNTAKNAAEEAAKEGCPKHSTWCGPPTEEKDWSQKRKQEYDLLQYCLFACLVIKLGITKLNSCMAKLSDRFISSRSRCDKRWESMFMEVFSSVLFICLQTTLSTMFLLVWRVNSAIATNIPTWGLVSCVGFFFLISTVNELDKFCDLSAKHCNACWTLVFWIGFVGCVLFITIPLVSLTFFNLQFFFQVYQCHLSKKVRSGVPSQLKESSDNCCFFTAIFVLFAVAELVLLACIDWHETERERRPTTMPHKVKGTPYTLVDWKEASEAA</sequence>
<accession>A0ABP0S5S2</accession>
<feature type="transmembrane region" description="Helical" evidence="1">
    <location>
        <begin position="294"/>
        <end position="312"/>
    </location>
</feature>
<comment type="caution">
    <text evidence="2">The sequence shown here is derived from an EMBL/GenBank/DDBJ whole genome shotgun (WGS) entry which is preliminary data.</text>
</comment>
<keyword evidence="3" id="KW-1185">Reference proteome</keyword>